<comment type="similarity">
    <text evidence="2">Belongs to the TsaE family.</text>
</comment>
<protein>
    <recommendedName>
        <fullName evidence="3">tRNA threonylcarbamoyladenosine biosynthesis protein TsaE</fullName>
    </recommendedName>
    <alternativeName>
        <fullName evidence="10">t(6)A37 threonylcarbamoyladenosine biosynthesis protein TsaE</fullName>
    </alternativeName>
</protein>
<dbReference type="InterPro" id="IPR027417">
    <property type="entry name" value="P-loop_NTPase"/>
</dbReference>
<evidence type="ECO:0000256" key="10">
    <source>
        <dbReference type="ARBA" id="ARBA00032441"/>
    </source>
</evidence>
<dbReference type="GO" id="GO:0002949">
    <property type="term" value="P:tRNA threonylcarbamoyladenosine modification"/>
    <property type="evidence" value="ECO:0007669"/>
    <property type="project" value="InterPro"/>
</dbReference>
<keyword evidence="6" id="KW-0479">Metal-binding</keyword>
<dbReference type="Gene3D" id="3.40.50.300">
    <property type="entry name" value="P-loop containing nucleotide triphosphate hydrolases"/>
    <property type="match status" value="1"/>
</dbReference>
<proteinExistence type="inferred from homology"/>
<dbReference type="InterPro" id="IPR003442">
    <property type="entry name" value="T6A_TsaE"/>
</dbReference>
<evidence type="ECO:0000313" key="12">
    <source>
        <dbReference type="Proteomes" id="UP000078596"/>
    </source>
</evidence>
<evidence type="ECO:0000256" key="3">
    <source>
        <dbReference type="ARBA" id="ARBA00019010"/>
    </source>
</evidence>
<keyword evidence="11" id="KW-0808">Transferase</keyword>
<dbReference type="GO" id="GO:0046872">
    <property type="term" value="F:metal ion binding"/>
    <property type="evidence" value="ECO:0007669"/>
    <property type="project" value="UniProtKB-KW"/>
</dbReference>
<dbReference type="GO" id="GO:0005524">
    <property type="term" value="F:ATP binding"/>
    <property type="evidence" value="ECO:0007669"/>
    <property type="project" value="UniProtKB-KW"/>
</dbReference>
<keyword evidence="5" id="KW-0819">tRNA processing</keyword>
<dbReference type="EMBL" id="CP016027">
    <property type="protein sequence ID" value="ANJ68437.1"/>
    <property type="molecule type" value="Genomic_DNA"/>
</dbReference>
<evidence type="ECO:0000256" key="5">
    <source>
        <dbReference type="ARBA" id="ARBA00022694"/>
    </source>
</evidence>
<keyword evidence="4" id="KW-0963">Cytoplasm</keyword>
<evidence type="ECO:0000256" key="7">
    <source>
        <dbReference type="ARBA" id="ARBA00022741"/>
    </source>
</evidence>
<keyword evidence="7" id="KW-0547">Nucleotide-binding</keyword>
<evidence type="ECO:0000256" key="9">
    <source>
        <dbReference type="ARBA" id="ARBA00022842"/>
    </source>
</evidence>
<keyword evidence="8" id="KW-0067">ATP-binding</keyword>
<dbReference type="GO" id="GO:0005737">
    <property type="term" value="C:cytoplasm"/>
    <property type="evidence" value="ECO:0007669"/>
    <property type="project" value="UniProtKB-SubCell"/>
</dbReference>
<evidence type="ECO:0000256" key="4">
    <source>
        <dbReference type="ARBA" id="ARBA00022490"/>
    </source>
</evidence>
<evidence type="ECO:0000256" key="1">
    <source>
        <dbReference type="ARBA" id="ARBA00004496"/>
    </source>
</evidence>
<evidence type="ECO:0000256" key="8">
    <source>
        <dbReference type="ARBA" id="ARBA00022840"/>
    </source>
</evidence>
<dbReference type="KEGG" id="haz:A9404_10980"/>
<reference evidence="11 12" key="1">
    <citation type="submission" date="2016-06" db="EMBL/GenBank/DDBJ databases">
        <title>Insight into the functional genes involving in sulfur oxidation in Pearl River water.</title>
        <authorList>
            <person name="Luo J."/>
            <person name="Tan X."/>
            <person name="Lin W."/>
        </authorList>
    </citation>
    <scope>NUCLEOTIDE SEQUENCE [LARGE SCALE GENOMIC DNA]</scope>
    <source>
        <strain evidence="11 12">LS2</strain>
    </source>
</reference>
<dbReference type="Proteomes" id="UP000078596">
    <property type="component" value="Chromosome"/>
</dbReference>
<dbReference type="SUPFAM" id="SSF52540">
    <property type="entry name" value="P-loop containing nucleoside triphosphate hydrolases"/>
    <property type="match status" value="1"/>
</dbReference>
<gene>
    <name evidence="11" type="ORF">A9404_10980</name>
</gene>
<comment type="subcellular location">
    <subcellularLocation>
        <location evidence="1">Cytoplasm</location>
    </subcellularLocation>
</comment>
<dbReference type="AlphaFoldDB" id="A0A191ZKR3"/>
<accession>A0A191ZKR3</accession>
<keyword evidence="9" id="KW-0460">Magnesium</keyword>
<evidence type="ECO:0000256" key="2">
    <source>
        <dbReference type="ARBA" id="ARBA00007599"/>
    </source>
</evidence>
<dbReference type="Pfam" id="PF02367">
    <property type="entry name" value="TsaE"/>
    <property type="match status" value="1"/>
</dbReference>
<organism evidence="11 12">
    <name type="scientific">Halothiobacillus diazotrophicus</name>
    <dbReference type="NCBI Taxonomy" id="1860122"/>
    <lineage>
        <taxon>Bacteria</taxon>
        <taxon>Pseudomonadati</taxon>
        <taxon>Pseudomonadota</taxon>
        <taxon>Gammaproteobacteria</taxon>
        <taxon>Chromatiales</taxon>
        <taxon>Halothiobacillaceae</taxon>
        <taxon>Halothiobacillus</taxon>
    </lineage>
</organism>
<evidence type="ECO:0000313" key="11">
    <source>
        <dbReference type="EMBL" id="ANJ68437.1"/>
    </source>
</evidence>
<dbReference type="STRING" id="1860122.A9404_10980"/>
<dbReference type="PANTHER" id="PTHR33540:SF2">
    <property type="entry name" value="TRNA THREONYLCARBAMOYLADENOSINE BIOSYNTHESIS PROTEIN TSAE"/>
    <property type="match status" value="1"/>
</dbReference>
<evidence type="ECO:0000256" key="6">
    <source>
        <dbReference type="ARBA" id="ARBA00022723"/>
    </source>
</evidence>
<keyword evidence="12" id="KW-1185">Reference proteome</keyword>
<dbReference type="NCBIfam" id="TIGR00150">
    <property type="entry name" value="T6A_YjeE"/>
    <property type="match status" value="1"/>
</dbReference>
<dbReference type="PANTHER" id="PTHR33540">
    <property type="entry name" value="TRNA THREONYLCARBAMOYLADENOSINE BIOSYNTHESIS PROTEIN TSAE"/>
    <property type="match status" value="1"/>
</dbReference>
<name>A0A191ZKR3_9GAMM</name>
<sequence length="169" mass="18275">MAGQDEAAVSRLAQALAQTAPGHGLVFLEGDLGAGKTTFTRAFLRALGVTGPVRSPTYTLIEPYDLEECADSARGADAAVAPCRVLHLDLYRLGSPEELDYLGLRDEFGQALILVEWPACAGDELPPPDIEIRLSVDAFAGVDRRQVTVRPRTPSGTRWFQACQSRYGE</sequence>
<dbReference type="GO" id="GO:0016740">
    <property type="term" value="F:transferase activity"/>
    <property type="evidence" value="ECO:0007669"/>
    <property type="project" value="UniProtKB-KW"/>
</dbReference>